<organism evidence="2 3">
    <name type="scientific">Segatella maculosa OT 289</name>
    <dbReference type="NCBI Taxonomy" id="999422"/>
    <lineage>
        <taxon>Bacteria</taxon>
        <taxon>Pseudomonadati</taxon>
        <taxon>Bacteroidota</taxon>
        <taxon>Bacteroidia</taxon>
        <taxon>Bacteroidales</taxon>
        <taxon>Prevotellaceae</taxon>
        <taxon>Segatella</taxon>
    </lineage>
</organism>
<proteinExistence type="predicted"/>
<protein>
    <submittedName>
        <fullName evidence="2">Uncharacterized protein</fullName>
    </submittedName>
</protein>
<accession>H1HK87</accession>
<sequence length="375" mass="41806">MKHNRFLIAGLLALLPIFGFSADQYQSIIVSTHASSKTAAVNLALKMASDQAHDVLLHAQQQDNNVKSSKPQSSSPVQAGRQVDLYCEELSDKSFFVVMRAAVNLSQLSAAMVAKGEGEVARTALESKATKRQFQELNSRNETEIINALFKHLGEMRPLFDYKIAIGKKLIPAENNSYMRAATVYLYSNENTNRFAKMYISTFSLISMRKDEQKTDRLLNRYHFTFYLPNGQEVILRNNYRRDNDNVITDKLAKLISKRAESYAIADNVNNPTKLKIIDGGSELYTRTRHKVGRIAGSIGRVIGGAAVVLATGGAGWGLMSSDSAPTKVIRMFDYKETFSASDASKVGEFDHGLYIPSNKLNTYTDFKVVSIFRQ</sequence>
<evidence type="ECO:0000256" key="1">
    <source>
        <dbReference type="SAM" id="SignalP"/>
    </source>
</evidence>
<dbReference type="RefSeq" id="WP_008564320.1">
    <property type="nucleotide sequence ID" value="NZ_JH594501.1"/>
</dbReference>
<evidence type="ECO:0000313" key="3">
    <source>
        <dbReference type="Proteomes" id="UP000003167"/>
    </source>
</evidence>
<keyword evidence="3" id="KW-1185">Reference proteome</keyword>
<comment type="caution">
    <text evidence="2">The sequence shown here is derived from an EMBL/GenBank/DDBJ whole genome shotgun (WGS) entry which is preliminary data.</text>
</comment>
<feature type="chain" id="PRO_5003550072" evidence="1">
    <location>
        <begin position="23"/>
        <end position="375"/>
    </location>
</feature>
<dbReference type="Proteomes" id="UP000003167">
    <property type="component" value="Unassembled WGS sequence"/>
</dbReference>
<keyword evidence="1" id="KW-0732">Signal</keyword>
<dbReference type="HOGENOM" id="CLU_737435_0_0_10"/>
<dbReference type="AlphaFoldDB" id="H1HK87"/>
<dbReference type="EMBL" id="AGEK01000016">
    <property type="protein sequence ID" value="EHO72988.1"/>
    <property type="molecule type" value="Genomic_DNA"/>
</dbReference>
<evidence type="ECO:0000313" key="2">
    <source>
        <dbReference type="EMBL" id="EHO72988.1"/>
    </source>
</evidence>
<reference evidence="2 3" key="1">
    <citation type="submission" date="2011-12" db="EMBL/GenBank/DDBJ databases">
        <title>The Genome Sequence of Prevotella maculosa OT 289.</title>
        <authorList>
            <consortium name="The Broad Institute Genome Sequencing Platform"/>
            <person name="Earl A."/>
            <person name="Ward D."/>
            <person name="Feldgarden M."/>
            <person name="Gevers D."/>
            <person name="Izard J."/>
            <person name="Blanton J.M."/>
            <person name="Mathney J."/>
            <person name="Tanner A.C."/>
            <person name="Dewhirst F.E."/>
            <person name="Young S.K."/>
            <person name="Zeng Q."/>
            <person name="Gargeya S."/>
            <person name="Fitzgerald M."/>
            <person name="Haas B."/>
            <person name="Abouelleil A."/>
            <person name="Alvarado L."/>
            <person name="Arachchi H.M."/>
            <person name="Berlin A."/>
            <person name="Chapman S.B."/>
            <person name="Gearin G."/>
            <person name="Goldberg J."/>
            <person name="Griggs A."/>
            <person name="Gujja S."/>
            <person name="Hansen M."/>
            <person name="Heiman D."/>
            <person name="Howarth C."/>
            <person name="Larimer J."/>
            <person name="Lui A."/>
            <person name="MacDonald P.J.P."/>
            <person name="McCowen C."/>
            <person name="Montmayeur A."/>
            <person name="Murphy C."/>
            <person name="Neiman D."/>
            <person name="Pearson M."/>
            <person name="Priest M."/>
            <person name="Roberts A."/>
            <person name="Saif S."/>
            <person name="Shea T."/>
            <person name="Sisk P."/>
            <person name="Stolte C."/>
            <person name="Sykes S."/>
            <person name="Wortman J."/>
            <person name="Nusbaum C."/>
            <person name="Birren B."/>
        </authorList>
    </citation>
    <scope>NUCLEOTIDE SEQUENCE [LARGE SCALE GENOMIC DNA]</scope>
    <source>
        <strain evidence="2 3">OT 289</strain>
    </source>
</reference>
<dbReference type="PATRIC" id="fig|999422.3.peg.588"/>
<feature type="signal peptide" evidence="1">
    <location>
        <begin position="1"/>
        <end position="22"/>
    </location>
</feature>
<name>H1HK87_9BACT</name>
<gene>
    <name evidence="2" type="ORF">HMPREF9944_00581</name>
</gene>